<evidence type="ECO:0000313" key="1">
    <source>
        <dbReference type="EMBL" id="KAJ8627551.1"/>
    </source>
</evidence>
<dbReference type="Proteomes" id="UP001234297">
    <property type="component" value="Chromosome 6"/>
</dbReference>
<organism evidence="1 2">
    <name type="scientific">Persea americana</name>
    <name type="common">Avocado</name>
    <dbReference type="NCBI Taxonomy" id="3435"/>
    <lineage>
        <taxon>Eukaryota</taxon>
        <taxon>Viridiplantae</taxon>
        <taxon>Streptophyta</taxon>
        <taxon>Embryophyta</taxon>
        <taxon>Tracheophyta</taxon>
        <taxon>Spermatophyta</taxon>
        <taxon>Magnoliopsida</taxon>
        <taxon>Magnoliidae</taxon>
        <taxon>Laurales</taxon>
        <taxon>Lauraceae</taxon>
        <taxon>Persea</taxon>
    </lineage>
</organism>
<name>A0ACC2L1Z1_PERAE</name>
<proteinExistence type="predicted"/>
<keyword evidence="2" id="KW-1185">Reference proteome</keyword>
<sequence length="276" mass="30047">MMKLVSLLKELGSAWQVATELAALMKQIDDTFVSHIDNILNHEHGTELEAKQPKENGPLLSQPTPTNNNVSFAKAREVAVITPPSFKQGHDIHGRVYVNINALIFPITRQNEKVAEIIAGNRKPIFILSSPLVLLASLDLITLSRARSPDGHLSLTRFSSLPIAHHTGPSPSRSRHSLYPSRNPLRRPISEAAPLSSLSALHLSHACGPLPLLPPRADCTTSTSSAKPLISLPLLPPHAEIIPFTGKSLSPSSLHHHRIPQHLPCMPGEFPTFALL</sequence>
<dbReference type="EMBL" id="CM056814">
    <property type="protein sequence ID" value="KAJ8627551.1"/>
    <property type="molecule type" value="Genomic_DNA"/>
</dbReference>
<comment type="caution">
    <text evidence="1">The sequence shown here is derived from an EMBL/GenBank/DDBJ whole genome shotgun (WGS) entry which is preliminary data.</text>
</comment>
<protein>
    <submittedName>
        <fullName evidence="1">Uncharacterized protein</fullName>
    </submittedName>
</protein>
<reference evidence="1 2" key="1">
    <citation type="journal article" date="2022" name="Hortic Res">
        <title>A haplotype resolved chromosomal level avocado genome allows analysis of novel avocado genes.</title>
        <authorList>
            <person name="Nath O."/>
            <person name="Fletcher S.J."/>
            <person name="Hayward A."/>
            <person name="Shaw L.M."/>
            <person name="Masouleh A.K."/>
            <person name="Furtado A."/>
            <person name="Henry R.J."/>
            <person name="Mitter N."/>
        </authorList>
    </citation>
    <scope>NUCLEOTIDE SEQUENCE [LARGE SCALE GENOMIC DNA]</scope>
    <source>
        <strain evidence="2">cv. Hass</strain>
    </source>
</reference>
<evidence type="ECO:0000313" key="2">
    <source>
        <dbReference type="Proteomes" id="UP001234297"/>
    </source>
</evidence>
<accession>A0ACC2L1Z1</accession>
<gene>
    <name evidence="1" type="ORF">MRB53_020858</name>
</gene>